<dbReference type="GO" id="GO:0016020">
    <property type="term" value="C:membrane"/>
    <property type="evidence" value="ECO:0007669"/>
    <property type="project" value="UniProtKB-SubCell"/>
</dbReference>
<comment type="caution">
    <text evidence="8">The sequence shown here is derived from an EMBL/GenBank/DDBJ whole genome shotgun (WGS) entry which is preliminary data.</text>
</comment>
<comment type="subcellular location">
    <subcellularLocation>
        <location evidence="1">Membrane</location>
        <topology evidence="1">Multi-pass membrane protein</topology>
    </subcellularLocation>
</comment>
<dbReference type="STRING" id="29655.A0A0K9PRI7"/>
<feature type="transmembrane region" description="Helical" evidence="6">
    <location>
        <begin position="410"/>
        <end position="430"/>
    </location>
</feature>
<dbReference type="EMBL" id="LFYR01000670">
    <property type="protein sequence ID" value="KMZ71591.1"/>
    <property type="molecule type" value="Genomic_DNA"/>
</dbReference>
<evidence type="ECO:0000313" key="9">
    <source>
        <dbReference type="Proteomes" id="UP000036987"/>
    </source>
</evidence>
<feature type="domain" description="Major facilitator superfamily (MFS) profile" evidence="7">
    <location>
        <begin position="38"/>
        <end position="475"/>
    </location>
</feature>
<feature type="transmembrane region" description="Helical" evidence="6">
    <location>
        <begin position="113"/>
        <end position="135"/>
    </location>
</feature>
<keyword evidence="2" id="KW-0813">Transport</keyword>
<dbReference type="PANTHER" id="PTHR23504:SF15">
    <property type="entry name" value="MAJOR FACILITATOR SUPERFAMILY (MFS) PROFILE DOMAIN-CONTAINING PROTEIN"/>
    <property type="match status" value="1"/>
</dbReference>
<evidence type="ECO:0000256" key="5">
    <source>
        <dbReference type="ARBA" id="ARBA00023136"/>
    </source>
</evidence>
<keyword evidence="4 6" id="KW-1133">Transmembrane helix</keyword>
<feature type="transmembrane region" description="Helical" evidence="6">
    <location>
        <begin position="76"/>
        <end position="101"/>
    </location>
</feature>
<reference evidence="9" key="1">
    <citation type="journal article" date="2016" name="Nature">
        <title>The genome of the seagrass Zostera marina reveals angiosperm adaptation to the sea.</title>
        <authorList>
            <person name="Olsen J.L."/>
            <person name="Rouze P."/>
            <person name="Verhelst B."/>
            <person name="Lin Y.-C."/>
            <person name="Bayer T."/>
            <person name="Collen J."/>
            <person name="Dattolo E."/>
            <person name="De Paoli E."/>
            <person name="Dittami S."/>
            <person name="Maumus F."/>
            <person name="Michel G."/>
            <person name="Kersting A."/>
            <person name="Lauritano C."/>
            <person name="Lohaus R."/>
            <person name="Toepel M."/>
            <person name="Tonon T."/>
            <person name="Vanneste K."/>
            <person name="Amirebrahimi M."/>
            <person name="Brakel J."/>
            <person name="Bostroem C."/>
            <person name="Chovatia M."/>
            <person name="Grimwood J."/>
            <person name="Jenkins J.W."/>
            <person name="Jueterbock A."/>
            <person name="Mraz A."/>
            <person name="Stam W.T."/>
            <person name="Tice H."/>
            <person name="Bornberg-Bauer E."/>
            <person name="Green P.J."/>
            <person name="Pearson G.A."/>
            <person name="Procaccini G."/>
            <person name="Duarte C.M."/>
            <person name="Schmutz J."/>
            <person name="Reusch T.B.H."/>
            <person name="Van de Peer Y."/>
        </authorList>
    </citation>
    <scope>NUCLEOTIDE SEQUENCE [LARGE SCALE GENOMIC DNA]</scope>
    <source>
        <strain evidence="9">cv. Finnish</strain>
    </source>
</reference>
<feature type="transmembrane region" description="Helical" evidence="6">
    <location>
        <begin position="275"/>
        <end position="299"/>
    </location>
</feature>
<evidence type="ECO:0000256" key="6">
    <source>
        <dbReference type="SAM" id="Phobius"/>
    </source>
</evidence>
<dbReference type="Gene3D" id="1.20.1250.20">
    <property type="entry name" value="MFS general substrate transporter like domains"/>
    <property type="match status" value="1"/>
</dbReference>
<protein>
    <submittedName>
        <fullName evidence="8">Major facilitator superfamily antiporter, putative, expressed</fullName>
    </submittedName>
</protein>
<feature type="transmembrane region" description="Helical" evidence="6">
    <location>
        <begin position="450"/>
        <end position="468"/>
    </location>
</feature>
<proteinExistence type="predicted"/>
<gene>
    <name evidence="8" type="ORF">ZOSMA_179G00170</name>
</gene>
<accession>A0A0K9PRI7</accession>
<keyword evidence="5 6" id="KW-0472">Membrane</keyword>
<feature type="transmembrane region" description="Helical" evidence="6">
    <location>
        <begin position="211"/>
        <end position="233"/>
    </location>
</feature>
<dbReference type="InterPro" id="IPR020846">
    <property type="entry name" value="MFS_dom"/>
</dbReference>
<dbReference type="OMA" id="RAYATQP"/>
<sequence length="481" mass="53463">MANSALKEPLREKVYYEGCPGCVMDKRKDTYPGLPYKEFFYVWIVTLSSSLPISSLFPFLYFMIRDLDIAKTEEDIGYYAGYVGGSFMLGRVFTCLFWGVVSDRYGRKPVMQIGVISVVILNTLFGLSTNFWMAISTRFILGLFNGLVVPTKAYSTEICRPEHQAIGLSIVTTSWGIGLIIGPAIGGYLAQPAEKYPLIFSIDSLFGRFPYFLPCLCISTFAFCTFIVCLWIPESLHTHKVQKSTIYYDSIGNTGKIKQEDEVESKLSLLKNWPLMSSIISFCVFASHDMAYTEIFSLWSVSDKKFGGLNFSSNDVGDVLSISGLGLLFFQFILYPSIERALGVIISIRLAAVLSIVLLSTFTLYSKLSGFWLMFVINCASLVKYSLSTAIVTGMFILQNNAVEQDQRGIASGISMTMMSIFKTISPAVAGSLFSLAQKRQLSNFLPGDQLVFFVLNAVELLGLLLTFKPFLAKPTSDVLI</sequence>
<feature type="transmembrane region" description="Helical" evidence="6">
    <location>
        <begin position="165"/>
        <end position="191"/>
    </location>
</feature>
<evidence type="ECO:0000259" key="7">
    <source>
        <dbReference type="PROSITE" id="PS50850"/>
    </source>
</evidence>
<name>A0A0K9PRI7_ZOSMR</name>
<dbReference type="CDD" id="cd17330">
    <property type="entry name" value="MFS_SLC46_TetA_like"/>
    <property type="match status" value="1"/>
</dbReference>
<dbReference type="Pfam" id="PF07690">
    <property type="entry name" value="MFS_1"/>
    <property type="match status" value="1"/>
</dbReference>
<dbReference type="OrthoDB" id="10262656at2759"/>
<keyword evidence="3 6" id="KW-0812">Transmembrane</keyword>
<organism evidence="8 9">
    <name type="scientific">Zostera marina</name>
    <name type="common">Eelgrass</name>
    <dbReference type="NCBI Taxonomy" id="29655"/>
    <lineage>
        <taxon>Eukaryota</taxon>
        <taxon>Viridiplantae</taxon>
        <taxon>Streptophyta</taxon>
        <taxon>Embryophyta</taxon>
        <taxon>Tracheophyta</taxon>
        <taxon>Spermatophyta</taxon>
        <taxon>Magnoliopsida</taxon>
        <taxon>Liliopsida</taxon>
        <taxon>Zosteraceae</taxon>
        <taxon>Zostera</taxon>
    </lineage>
</organism>
<feature type="transmembrane region" description="Helical" evidence="6">
    <location>
        <begin position="319"/>
        <end position="335"/>
    </location>
</feature>
<evidence type="ECO:0000313" key="8">
    <source>
        <dbReference type="EMBL" id="KMZ71591.1"/>
    </source>
</evidence>
<dbReference type="PANTHER" id="PTHR23504">
    <property type="entry name" value="MAJOR FACILITATOR SUPERFAMILY DOMAIN-CONTAINING PROTEIN 10"/>
    <property type="match status" value="1"/>
</dbReference>
<feature type="transmembrane region" description="Helical" evidence="6">
    <location>
        <begin position="342"/>
        <end position="365"/>
    </location>
</feature>
<dbReference type="AlphaFoldDB" id="A0A0K9PRI7"/>
<feature type="transmembrane region" description="Helical" evidence="6">
    <location>
        <begin position="371"/>
        <end position="398"/>
    </location>
</feature>
<evidence type="ECO:0000256" key="3">
    <source>
        <dbReference type="ARBA" id="ARBA00022692"/>
    </source>
</evidence>
<evidence type="ECO:0000256" key="1">
    <source>
        <dbReference type="ARBA" id="ARBA00004141"/>
    </source>
</evidence>
<dbReference type="Proteomes" id="UP000036987">
    <property type="component" value="Unassembled WGS sequence"/>
</dbReference>
<evidence type="ECO:0000256" key="4">
    <source>
        <dbReference type="ARBA" id="ARBA00022989"/>
    </source>
</evidence>
<dbReference type="GO" id="GO:0022857">
    <property type="term" value="F:transmembrane transporter activity"/>
    <property type="evidence" value="ECO:0007669"/>
    <property type="project" value="InterPro"/>
</dbReference>
<feature type="transmembrane region" description="Helical" evidence="6">
    <location>
        <begin position="40"/>
        <end position="64"/>
    </location>
</feature>
<evidence type="ECO:0000256" key="2">
    <source>
        <dbReference type="ARBA" id="ARBA00022448"/>
    </source>
</evidence>
<dbReference type="SUPFAM" id="SSF103473">
    <property type="entry name" value="MFS general substrate transporter"/>
    <property type="match status" value="1"/>
</dbReference>
<dbReference type="PROSITE" id="PS50850">
    <property type="entry name" value="MFS"/>
    <property type="match status" value="1"/>
</dbReference>
<keyword evidence="9" id="KW-1185">Reference proteome</keyword>
<dbReference type="InterPro" id="IPR011701">
    <property type="entry name" value="MFS"/>
</dbReference>
<dbReference type="InterPro" id="IPR036259">
    <property type="entry name" value="MFS_trans_sf"/>
</dbReference>